<organism evidence="2 3">
    <name type="scientific">Oceanicola granulosus (strain ATCC BAA-861 / DSM 15982 / KCTC 12143 / HTCC2516)</name>
    <dbReference type="NCBI Taxonomy" id="314256"/>
    <lineage>
        <taxon>Bacteria</taxon>
        <taxon>Pseudomonadati</taxon>
        <taxon>Pseudomonadota</taxon>
        <taxon>Alphaproteobacteria</taxon>
        <taxon>Rhodobacterales</taxon>
        <taxon>Roseobacteraceae</taxon>
        <taxon>Oceanicola</taxon>
    </lineage>
</organism>
<evidence type="ECO:0000256" key="1">
    <source>
        <dbReference type="SAM" id="MobiDB-lite"/>
    </source>
</evidence>
<evidence type="ECO:0000313" key="3">
    <source>
        <dbReference type="Proteomes" id="UP000003635"/>
    </source>
</evidence>
<keyword evidence="3" id="KW-1185">Reference proteome</keyword>
<dbReference type="OrthoDB" id="7956241at2"/>
<accession>Q2CJX9</accession>
<feature type="compositionally biased region" description="Low complexity" evidence="1">
    <location>
        <begin position="88"/>
        <end position="109"/>
    </location>
</feature>
<sequence length="399" mass="40346">MSKIRKFTVAAGTFGVALSIGFVMQNGDAMAARFGSDVPEVVDGAGPDVAGMSGPILPSRPTPSGELQLVVPDDLTMPDMPMVPVPPTASAAAPPAEVPDPLTDDPALADAMPDEMPADAEGEMAAAEGEAEAVDPAAMPAAPVFHRPPPRPAIRAPAAEAAPPVVPIAAPPADCGVSIDAQVGHAALVGLSLSAPCMPDAQATIHHQGMIFTVLTDSAGEAFAVVPALSDNAVFIASFEAGSGAVATAQVPALVNYERAVLQWQGEAGLQIHALEFGAGYGDSGHVWQAAARAPEAGVAGEGGFLVRLGDARGTDPLMAEVYTFPSATTARAGEVELSVEAEITQANCGREVSAQTIQIGAGKPAEALDLTLTMPACDAVGDFLVLKNMLADLTLAAR</sequence>
<dbReference type="eggNOG" id="ENOG502ZH0U">
    <property type="taxonomic scope" value="Bacteria"/>
</dbReference>
<protein>
    <submittedName>
        <fullName evidence="2">Translocase</fullName>
    </submittedName>
</protein>
<comment type="caution">
    <text evidence="2">The sequence shown here is derived from an EMBL/GenBank/DDBJ whole genome shotgun (WGS) entry which is preliminary data.</text>
</comment>
<evidence type="ECO:0000313" key="2">
    <source>
        <dbReference type="EMBL" id="EAR53010.1"/>
    </source>
</evidence>
<dbReference type="AlphaFoldDB" id="Q2CJX9"/>
<dbReference type="RefSeq" id="WP_007255744.1">
    <property type="nucleotide sequence ID" value="NZ_CH724107.1"/>
</dbReference>
<dbReference type="HOGENOM" id="CLU_052957_0_0_5"/>
<reference evidence="2 3" key="1">
    <citation type="journal article" date="2010" name="J. Bacteriol.">
        <title>Genome sequences of Oceanicola granulosus HTCC2516(T) and Oceanicola batsensis HTCC2597(TDelta).</title>
        <authorList>
            <person name="Thrash J.C."/>
            <person name="Cho J.C."/>
            <person name="Vergin K.L."/>
            <person name="Giovannoni S.J."/>
        </authorList>
    </citation>
    <scope>NUCLEOTIDE SEQUENCE [LARGE SCALE GENOMIC DNA]</scope>
    <source>
        <strain evidence="3">ATCC BAA-861 / DSM 15982 / KCTC 12143 / HTCC2516</strain>
    </source>
</reference>
<feature type="region of interest" description="Disordered" evidence="1">
    <location>
        <begin position="87"/>
        <end position="109"/>
    </location>
</feature>
<dbReference type="Proteomes" id="UP000003635">
    <property type="component" value="Unassembled WGS sequence"/>
</dbReference>
<dbReference type="EMBL" id="AAOT01000001">
    <property type="protein sequence ID" value="EAR53010.1"/>
    <property type="molecule type" value="Genomic_DNA"/>
</dbReference>
<dbReference type="STRING" id="314256.OG2516_11121"/>
<name>Q2CJX9_OCEGH</name>
<gene>
    <name evidence="2" type="ORF">OG2516_11121</name>
</gene>
<proteinExistence type="predicted"/>